<dbReference type="PANTHER" id="PTHR39957:SF1">
    <property type="entry name" value="AT09846P1-RELATED"/>
    <property type="match status" value="1"/>
</dbReference>
<evidence type="ECO:0000259" key="4">
    <source>
        <dbReference type="SMART" id="SM01318"/>
    </source>
</evidence>
<comment type="subcellular location">
    <subcellularLocation>
        <location evidence="1">Secreted</location>
    </subcellularLocation>
</comment>
<dbReference type="PANTHER" id="PTHR39957">
    <property type="entry name" value="AT09846P1-RELATED"/>
    <property type="match status" value="1"/>
</dbReference>
<gene>
    <name evidence="6" type="primary">CSON006116</name>
</gene>
<evidence type="ECO:0000256" key="2">
    <source>
        <dbReference type="ARBA" id="ARBA00022525"/>
    </source>
</evidence>
<dbReference type="InterPro" id="IPR029277">
    <property type="entry name" value="SVWC_dom"/>
</dbReference>
<dbReference type="SMART" id="SM01318">
    <property type="entry name" value="SVWC"/>
    <property type="match status" value="1"/>
</dbReference>
<reference evidence="6" key="2">
    <citation type="submission" date="2018-07" db="EMBL/GenBank/DDBJ databases">
        <authorList>
            <person name="Quirk P.G."/>
            <person name="Krulwich T.A."/>
        </authorList>
    </citation>
    <scope>NUCLEOTIDE SEQUENCE</scope>
</reference>
<dbReference type="VEuPathDB" id="VectorBase:CSON006116"/>
<dbReference type="GO" id="GO:0005576">
    <property type="term" value="C:extracellular region"/>
    <property type="evidence" value="ECO:0007669"/>
    <property type="project" value="UniProtKB-SubCell"/>
</dbReference>
<accession>A0A336LW12</accession>
<reference evidence="5" key="1">
    <citation type="submission" date="2018-04" db="EMBL/GenBank/DDBJ databases">
        <authorList>
            <person name="Go L.Y."/>
            <person name="Mitchell J.A."/>
        </authorList>
    </citation>
    <scope>NUCLEOTIDE SEQUENCE</scope>
    <source>
        <tissue evidence="5">Whole organism</tissue>
    </source>
</reference>
<feature type="signal peptide" evidence="3">
    <location>
        <begin position="1"/>
        <end position="19"/>
    </location>
</feature>
<feature type="chain" id="PRO_5033343129" evidence="3">
    <location>
        <begin position="20"/>
        <end position="103"/>
    </location>
</feature>
<keyword evidence="2" id="KW-0964">Secreted</keyword>
<evidence type="ECO:0000256" key="3">
    <source>
        <dbReference type="SAM" id="SignalP"/>
    </source>
</evidence>
<proteinExistence type="predicted"/>
<dbReference type="AlphaFoldDB" id="A0A336LW12"/>
<evidence type="ECO:0000313" key="6">
    <source>
        <dbReference type="EMBL" id="SSX22115.1"/>
    </source>
</evidence>
<dbReference type="EMBL" id="UFQT01000231">
    <property type="protein sequence ID" value="SSX22115.1"/>
    <property type="molecule type" value="Genomic_DNA"/>
</dbReference>
<protein>
    <submittedName>
        <fullName evidence="6">CSON006116 protein</fullName>
    </submittedName>
</protein>
<dbReference type="EMBL" id="UFQS01000231">
    <property type="protein sequence ID" value="SSX01735.1"/>
    <property type="molecule type" value="Genomic_DNA"/>
</dbReference>
<dbReference type="InterPro" id="IPR053308">
    <property type="entry name" value="Vago-like"/>
</dbReference>
<evidence type="ECO:0000256" key="1">
    <source>
        <dbReference type="ARBA" id="ARBA00004613"/>
    </source>
</evidence>
<keyword evidence="3" id="KW-0732">Signal</keyword>
<feature type="domain" description="Single" evidence="4">
    <location>
        <begin position="36"/>
        <end position="102"/>
    </location>
</feature>
<dbReference type="Pfam" id="PF15430">
    <property type="entry name" value="SVWC"/>
    <property type="match status" value="1"/>
</dbReference>
<organism evidence="6">
    <name type="scientific">Culicoides sonorensis</name>
    <name type="common">Biting midge</name>
    <dbReference type="NCBI Taxonomy" id="179676"/>
    <lineage>
        <taxon>Eukaryota</taxon>
        <taxon>Metazoa</taxon>
        <taxon>Ecdysozoa</taxon>
        <taxon>Arthropoda</taxon>
        <taxon>Hexapoda</taxon>
        <taxon>Insecta</taxon>
        <taxon>Pterygota</taxon>
        <taxon>Neoptera</taxon>
        <taxon>Endopterygota</taxon>
        <taxon>Diptera</taxon>
        <taxon>Nematocera</taxon>
        <taxon>Chironomoidea</taxon>
        <taxon>Ceratopogonidae</taxon>
        <taxon>Ceratopogoninae</taxon>
        <taxon>Culicoides</taxon>
        <taxon>Monoculicoides</taxon>
    </lineage>
</organism>
<dbReference type="OMA" id="AYVYIIP"/>
<evidence type="ECO:0000313" key="5">
    <source>
        <dbReference type="EMBL" id="SSX01735.1"/>
    </source>
</evidence>
<sequence>MKFFYAVLILSYLIFVVNAYSTIVQNAFDPEHPDKCYDKNTKKYYAVGNNRVEGKCERAHCSLNDHELTITGCNSLPQKQGCELRRGDLYKSYPDCCDRNVCQ</sequence>
<name>A0A336LW12_CULSO</name>